<gene>
    <name evidence="2" type="ordered locus">Desor_4743</name>
</gene>
<reference evidence="3" key="1">
    <citation type="submission" date="2011-11" db="EMBL/GenBank/DDBJ databases">
        <title>Complete sequence of Desulfosporosinus orientis DSM 765.</title>
        <authorList>
            <person name="Lucas S."/>
            <person name="Han J."/>
            <person name="Lapidus A."/>
            <person name="Cheng J.-F."/>
            <person name="Goodwin L."/>
            <person name="Pitluck S."/>
            <person name="Peters L."/>
            <person name="Ovchinnikova G."/>
            <person name="Teshima H."/>
            <person name="Detter J.C."/>
            <person name="Han C."/>
            <person name="Tapia R."/>
            <person name="Land M."/>
            <person name="Hauser L."/>
            <person name="Kyrpides N."/>
            <person name="Ivanova N."/>
            <person name="Pagani I."/>
            <person name="Pester M."/>
            <person name="Spring S."/>
            <person name="Ollivier B."/>
            <person name="Rattei T."/>
            <person name="Klenk H.-P."/>
            <person name="Wagner M."/>
            <person name="Loy A."/>
            <person name="Woyke T."/>
        </authorList>
    </citation>
    <scope>NUCLEOTIDE SEQUENCE [LARGE SCALE GENOMIC DNA]</scope>
    <source>
        <strain evidence="3">ATCC 19365 / DSM 765 / NCIMB 8382 / VKM B-1628</strain>
    </source>
</reference>
<feature type="transmembrane region" description="Helical" evidence="1">
    <location>
        <begin position="178"/>
        <end position="197"/>
    </location>
</feature>
<dbReference type="KEGG" id="dor:Desor_4743"/>
<keyword evidence="1" id="KW-0812">Transmembrane</keyword>
<evidence type="ECO:0000256" key="1">
    <source>
        <dbReference type="SAM" id="Phobius"/>
    </source>
</evidence>
<feature type="transmembrane region" description="Helical" evidence="1">
    <location>
        <begin position="61"/>
        <end position="81"/>
    </location>
</feature>
<organism evidence="2 3">
    <name type="scientific">Desulfosporosinus orientis (strain ATCC 19365 / DSM 765 / NCIMB 8382 / VKM B-1628 / Singapore I)</name>
    <name type="common">Desulfotomaculum orientis</name>
    <dbReference type="NCBI Taxonomy" id="768706"/>
    <lineage>
        <taxon>Bacteria</taxon>
        <taxon>Bacillati</taxon>
        <taxon>Bacillota</taxon>
        <taxon>Clostridia</taxon>
        <taxon>Eubacteriales</taxon>
        <taxon>Desulfitobacteriaceae</taxon>
        <taxon>Desulfosporosinus</taxon>
    </lineage>
</organism>
<keyword evidence="3" id="KW-1185">Reference proteome</keyword>
<protein>
    <submittedName>
        <fullName evidence="2">Uncharacterized protein</fullName>
    </submittedName>
</protein>
<keyword evidence="1" id="KW-0472">Membrane</keyword>
<dbReference type="HOGENOM" id="CLU_094507_1_0_9"/>
<keyword evidence="1" id="KW-1133">Transmembrane helix</keyword>
<feature type="transmembrane region" description="Helical" evidence="1">
    <location>
        <begin position="21"/>
        <end position="41"/>
    </location>
</feature>
<dbReference type="AlphaFoldDB" id="G7WG53"/>
<feature type="transmembrane region" description="Helical" evidence="1">
    <location>
        <begin position="151"/>
        <end position="171"/>
    </location>
</feature>
<dbReference type="PATRIC" id="fig|768706.3.peg.4823"/>
<reference evidence="2 3" key="2">
    <citation type="journal article" date="2012" name="J. Bacteriol.">
        <title>Complete genome sequences of Desulfosporosinus orientis DSM765T, Desulfosporosinus youngiae DSM17734T, Desulfosporosinus meridiei DSM13257T, and Desulfosporosinus acidiphilus DSM22704T.</title>
        <authorList>
            <person name="Pester M."/>
            <person name="Brambilla E."/>
            <person name="Alazard D."/>
            <person name="Rattei T."/>
            <person name="Weinmaier T."/>
            <person name="Han J."/>
            <person name="Lucas S."/>
            <person name="Lapidus A."/>
            <person name="Cheng J.F."/>
            <person name="Goodwin L."/>
            <person name="Pitluck S."/>
            <person name="Peters L."/>
            <person name="Ovchinnikova G."/>
            <person name="Teshima H."/>
            <person name="Detter J.C."/>
            <person name="Han C.S."/>
            <person name="Tapia R."/>
            <person name="Land M.L."/>
            <person name="Hauser L."/>
            <person name="Kyrpides N.C."/>
            <person name="Ivanova N.N."/>
            <person name="Pagani I."/>
            <person name="Huntmann M."/>
            <person name="Wei C.L."/>
            <person name="Davenport K.W."/>
            <person name="Daligault H."/>
            <person name="Chain P.S."/>
            <person name="Chen A."/>
            <person name="Mavromatis K."/>
            <person name="Markowitz V."/>
            <person name="Szeto E."/>
            <person name="Mikhailova N."/>
            <person name="Pati A."/>
            <person name="Wagner M."/>
            <person name="Woyke T."/>
            <person name="Ollivier B."/>
            <person name="Klenk H.P."/>
            <person name="Spring S."/>
            <person name="Loy A."/>
        </authorList>
    </citation>
    <scope>NUCLEOTIDE SEQUENCE [LARGE SCALE GENOMIC DNA]</scope>
    <source>
        <strain evidence="3">ATCC 19365 / DSM 765 / NCIMB 8382 / VKM B-1628</strain>
    </source>
</reference>
<feature type="transmembrane region" description="Helical" evidence="1">
    <location>
        <begin position="217"/>
        <end position="236"/>
    </location>
</feature>
<feature type="transmembrane region" description="Helical" evidence="1">
    <location>
        <begin position="107"/>
        <end position="131"/>
    </location>
</feature>
<accession>G7WG53</accession>
<dbReference type="STRING" id="768706.Desor_4743"/>
<evidence type="ECO:0000313" key="3">
    <source>
        <dbReference type="Proteomes" id="UP000006346"/>
    </source>
</evidence>
<dbReference type="Proteomes" id="UP000006346">
    <property type="component" value="Chromosome"/>
</dbReference>
<evidence type="ECO:0000313" key="2">
    <source>
        <dbReference type="EMBL" id="AET70147.1"/>
    </source>
</evidence>
<proteinExistence type="predicted"/>
<name>G7WG53_DESOD</name>
<dbReference type="eggNOG" id="ENOG5031Z68">
    <property type="taxonomic scope" value="Bacteria"/>
</dbReference>
<sequence>MFLNNNFLRGSLKLYRYKLKAHSFLLYSLIAAQLLALLFSLGGTSHMASSNGEVSVTLNMYSASLVIAFTLFWIFFVSYQLPTSRYKKLERPLVVNSLSGSVSDIGFLLTACVFGGITSSLFGIILRIFVFVRSNPAQILHDHFFLTLGDLLIGMAAGIMYMVVISAIGYLMGMLVRISMAFILIIPAILFGLIRVYTNSMQHFLEYFTAESSLPLFILKIIAATIIVYGASILLSDRKELA</sequence>
<dbReference type="EMBL" id="CP003108">
    <property type="protein sequence ID" value="AET70147.1"/>
    <property type="molecule type" value="Genomic_DNA"/>
</dbReference>